<reference evidence="5 6" key="1">
    <citation type="submission" date="2018-08" db="EMBL/GenBank/DDBJ databases">
        <title>Paenibacillus sp. M4BSY-1, whole genome shotgun sequence.</title>
        <authorList>
            <person name="Tuo L."/>
        </authorList>
    </citation>
    <scope>NUCLEOTIDE SEQUENCE [LARGE SCALE GENOMIC DNA]</scope>
    <source>
        <strain evidence="5 6">M4BSY-1</strain>
    </source>
</reference>
<dbReference type="InterPro" id="IPR009057">
    <property type="entry name" value="Homeodomain-like_sf"/>
</dbReference>
<dbReference type="SUPFAM" id="SSF51215">
    <property type="entry name" value="Regulatory protein AraC"/>
    <property type="match status" value="1"/>
</dbReference>
<evidence type="ECO:0000256" key="1">
    <source>
        <dbReference type="ARBA" id="ARBA00023015"/>
    </source>
</evidence>
<dbReference type="Gene3D" id="2.60.120.10">
    <property type="entry name" value="Jelly Rolls"/>
    <property type="match status" value="1"/>
</dbReference>
<evidence type="ECO:0000256" key="3">
    <source>
        <dbReference type="ARBA" id="ARBA00023163"/>
    </source>
</evidence>
<dbReference type="SMART" id="SM00342">
    <property type="entry name" value="HTH_ARAC"/>
    <property type="match status" value="1"/>
</dbReference>
<name>A0A371P7K2_9BACL</name>
<dbReference type="InterPro" id="IPR018060">
    <property type="entry name" value="HTH_AraC"/>
</dbReference>
<proteinExistence type="predicted"/>
<evidence type="ECO:0000259" key="4">
    <source>
        <dbReference type="PROSITE" id="PS01124"/>
    </source>
</evidence>
<evidence type="ECO:0000256" key="2">
    <source>
        <dbReference type="ARBA" id="ARBA00023125"/>
    </source>
</evidence>
<dbReference type="AlphaFoldDB" id="A0A371P7K2"/>
<dbReference type="InterPro" id="IPR037923">
    <property type="entry name" value="HTH-like"/>
</dbReference>
<dbReference type="OrthoDB" id="2638442at2"/>
<dbReference type="InterPro" id="IPR018062">
    <property type="entry name" value="HTH_AraC-typ_CS"/>
</dbReference>
<keyword evidence="6" id="KW-1185">Reference proteome</keyword>
<feature type="domain" description="HTH araC/xylS-type" evidence="4">
    <location>
        <begin position="193"/>
        <end position="291"/>
    </location>
</feature>
<dbReference type="GO" id="GO:0003700">
    <property type="term" value="F:DNA-binding transcription factor activity"/>
    <property type="evidence" value="ECO:0007669"/>
    <property type="project" value="InterPro"/>
</dbReference>
<protein>
    <submittedName>
        <fullName evidence="5">AraC family transcriptional regulator</fullName>
    </submittedName>
</protein>
<dbReference type="PROSITE" id="PS01124">
    <property type="entry name" value="HTH_ARAC_FAMILY_2"/>
    <property type="match status" value="1"/>
</dbReference>
<dbReference type="PRINTS" id="PR00032">
    <property type="entry name" value="HTHARAC"/>
</dbReference>
<keyword evidence="1" id="KW-0805">Transcription regulation</keyword>
<accession>A0A371P7K2</accession>
<keyword evidence="2" id="KW-0238">DNA-binding</keyword>
<dbReference type="SUPFAM" id="SSF46689">
    <property type="entry name" value="Homeodomain-like"/>
    <property type="match status" value="2"/>
</dbReference>
<dbReference type="Proteomes" id="UP000261905">
    <property type="component" value="Unassembled WGS sequence"/>
</dbReference>
<evidence type="ECO:0000313" key="6">
    <source>
        <dbReference type="Proteomes" id="UP000261905"/>
    </source>
</evidence>
<dbReference type="PROSITE" id="PS00041">
    <property type="entry name" value="HTH_ARAC_FAMILY_1"/>
    <property type="match status" value="1"/>
</dbReference>
<evidence type="ECO:0000313" key="5">
    <source>
        <dbReference type="EMBL" id="REK71921.1"/>
    </source>
</evidence>
<gene>
    <name evidence="5" type="ORF">DX130_19655</name>
</gene>
<dbReference type="EMBL" id="QUBQ01000004">
    <property type="protein sequence ID" value="REK71921.1"/>
    <property type="molecule type" value="Genomic_DNA"/>
</dbReference>
<dbReference type="InterPro" id="IPR020449">
    <property type="entry name" value="Tscrpt_reg_AraC-type_HTH"/>
</dbReference>
<keyword evidence="3" id="KW-0804">Transcription</keyword>
<dbReference type="InterPro" id="IPR003313">
    <property type="entry name" value="AraC-bd"/>
</dbReference>
<dbReference type="Gene3D" id="1.10.10.60">
    <property type="entry name" value="Homeodomain-like"/>
    <property type="match status" value="2"/>
</dbReference>
<dbReference type="GO" id="GO:0043565">
    <property type="term" value="F:sequence-specific DNA binding"/>
    <property type="evidence" value="ECO:0007669"/>
    <property type="project" value="InterPro"/>
</dbReference>
<dbReference type="Pfam" id="PF02311">
    <property type="entry name" value="AraC_binding"/>
    <property type="match status" value="1"/>
</dbReference>
<organism evidence="5 6">
    <name type="scientific">Paenibacillus paeoniae</name>
    <dbReference type="NCBI Taxonomy" id="2292705"/>
    <lineage>
        <taxon>Bacteria</taxon>
        <taxon>Bacillati</taxon>
        <taxon>Bacillota</taxon>
        <taxon>Bacilli</taxon>
        <taxon>Bacillales</taxon>
        <taxon>Paenibacillaceae</taxon>
        <taxon>Paenibacillus</taxon>
    </lineage>
</organism>
<dbReference type="PANTHER" id="PTHR43280">
    <property type="entry name" value="ARAC-FAMILY TRANSCRIPTIONAL REGULATOR"/>
    <property type="match status" value="1"/>
</dbReference>
<comment type="caution">
    <text evidence="5">The sequence shown here is derived from an EMBL/GenBank/DDBJ whole genome shotgun (WGS) entry which is preliminary data.</text>
</comment>
<dbReference type="PANTHER" id="PTHR43280:SF2">
    <property type="entry name" value="HTH-TYPE TRANSCRIPTIONAL REGULATOR EXSA"/>
    <property type="match status" value="1"/>
</dbReference>
<dbReference type="InterPro" id="IPR014710">
    <property type="entry name" value="RmlC-like_jellyroll"/>
</dbReference>
<dbReference type="Pfam" id="PF12833">
    <property type="entry name" value="HTH_18"/>
    <property type="match status" value="1"/>
</dbReference>
<sequence>MLGGSALLKENSSINVDHSRKYLFVPTEFEKSSAAWPVRIGVYETTRHYHTGPRVLPYYNLIFILNGEGTFIQKSKKYHLHRNDIFCCFPQVSHEYFSSDTQPMHYLSLAFEGPHSGLLLERIGIKHCTPYHFNAANQNALSFLHTLMVLAENECERDQDLTRLIAFHEVFKAISAKTSDKDREEVCSDEWLERAKEHMELHYSEDINIETVAHYVGIERSYFSRKFKQSYHVTPLKYLQEIRISAAKRLLKTTELNLSAIAHSIGYVDMFSFSKAFKKGAGVSPNEYRSSVKQAF</sequence>